<dbReference type="InterPro" id="IPR000719">
    <property type="entry name" value="Prot_kinase_dom"/>
</dbReference>
<dbReference type="GO" id="GO:0004672">
    <property type="term" value="F:protein kinase activity"/>
    <property type="evidence" value="ECO:0007669"/>
    <property type="project" value="InterPro"/>
</dbReference>
<dbReference type="PANTHER" id="PTHR10566:SF113">
    <property type="entry name" value="PROTEIN ACTIVITY OF BC1 COMPLEX KINASE 7, CHLOROPLASTIC"/>
    <property type="match status" value="1"/>
</dbReference>
<reference evidence="4" key="1">
    <citation type="journal article" date="2014" name="Int. J. Syst. Evol. Microbiol.">
        <title>Complete genome sequence of Corynebacterium casei LMG S-19264T (=DSM 44701T), isolated from a smear-ripened cheese.</title>
        <authorList>
            <consortium name="US DOE Joint Genome Institute (JGI-PGF)"/>
            <person name="Walter F."/>
            <person name="Albersmeier A."/>
            <person name="Kalinowski J."/>
            <person name="Ruckert C."/>
        </authorList>
    </citation>
    <scope>NUCLEOTIDE SEQUENCE</scope>
    <source>
        <strain evidence="4">CGMCC 1.12153</strain>
    </source>
</reference>
<feature type="transmembrane region" description="Helical" evidence="2">
    <location>
        <begin position="23"/>
        <end position="43"/>
    </location>
</feature>
<keyword evidence="2" id="KW-0812">Transmembrane</keyword>
<evidence type="ECO:0000256" key="2">
    <source>
        <dbReference type="SAM" id="Phobius"/>
    </source>
</evidence>
<keyword evidence="5" id="KW-1185">Reference proteome</keyword>
<accession>A0A917B3R6</accession>
<feature type="transmembrane region" description="Helical" evidence="2">
    <location>
        <begin position="530"/>
        <end position="550"/>
    </location>
</feature>
<dbReference type="SMART" id="SM00220">
    <property type="entry name" value="S_TKc"/>
    <property type="match status" value="1"/>
</dbReference>
<feature type="domain" description="Protein kinase" evidence="3">
    <location>
        <begin position="135"/>
        <end position="501"/>
    </location>
</feature>
<proteinExistence type="inferred from homology"/>
<comment type="caution">
    <text evidence="4">The sequence shown here is derived from an EMBL/GenBank/DDBJ whole genome shotgun (WGS) entry which is preliminary data.</text>
</comment>
<dbReference type="EMBL" id="BMEL01000002">
    <property type="protein sequence ID" value="GGF21382.1"/>
    <property type="molecule type" value="Genomic_DNA"/>
</dbReference>
<dbReference type="Proteomes" id="UP000660110">
    <property type="component" value="Unassembled WGS sequence"/>
</dbReference>
<keyword evidence="2" id="KW-1133">Transmembrane helix</keyword>
<dbReference type="RefSeq" id="WP_229735098.1">
    <property type="nucleotide sequence ID" value="NZ_BMEL01000002.1"/>
</dbReference>
<organism evidence="4 5">
    <name type="scientific">Halobacillus andaensis</name>
    <dbReference type="NCBI Taxonomy" id="1176239"/>
    <lineage>
        <taxon>Bacteria</taxon>
        <taxon>Bacillati</taxon>
        <taxon>Bacillota</taxon>
        <taxon>Bacilli</taxon>
        <taxon>Bacillales</taxon>
        <taxon>Bacillaceae</taxon>
        <taxon>Halobacillus</taxon>
    </lineage>
</organism>
<dbReference type="CDD" id="cd05121">
    <property type="entry name" value="ABC1_ADCK3-like"/>
    <property type="match status" value="1"/>
</dbReference>
<dbReference type="InterPro" id="IPR011009">
    <property type="entry name" value="Kinase-like_dom_sf"/>
</dbReference>
<name>A0A917B3R6_HALAA</name>
<protein>
    <submittedName>
        <fullName evidence="4">ABC transporter</fullName>
    </submittedName>
</protein>
<dbReference type="InterPro" id="IPR004147">
    <property type="entry name" value="ABC1_dom"/>
</dbReference>
<evidence type="ECO:0000256" key="1">
    <source>
        <dbReference type="ARBA" id="ARBA00009670"/>
    </source>
</evidence>
<dbReference type="Gene3D" id="1.10.510.10">
    <property type="entry name" value="Transferase(Phosphotransferase) domain 1"/>
    <property type="match status" value="1"/>
</dbReference>
<evidence type="ECO:0000313" key="4">
    <source>
        <dbReference type="EMBL" id="GGF21382.1"/>
    </source>
</evidence>
<dbReference type="GO" id="GO:0005524">
    <property type="term" value="F:ATP binding"/>
    <property type="evidence" value="ECO:0007669"/>
    <property type="project" value="InterPro"/>
</dbReference>
<dbReference type="AlphaFoldDB" id="A0A917B3R6"/>
<dbReference type="InterPro" id="IPR050154">
    <property type="entry name" value="UbiB_kinase"/>
</dbReference>
<evidence type="ECO:0000259" key="3">
    <source>
        <dbReference type="PROSITE" id="PS50011"/>
    </source>
</evidence>
<keyword evidence="2" id="KW-0472">Membrane</keyword>
<dbReference type="Pfam" id="PF03109">
    <property type="entry name" value="ABC1"/>
    <property type="match status" value="1"/>
</dbReference>
<gene>
    <name evidence="4" type="ORF">GCM10010954_20250</name>
</gene>
<comment type="similarity">
    <text evidence="1">Belongs to the protein kinase superfamily. ADCK protein kinase family.</text>
</comment>
<reference evidence="4" key="2">
    <citation type="submission" date="2020-09" db="EMBL/GenBank/DDBJ databases">
        <authorList>
            <person name="Sun Q."/>
            <person name="Zhou Y."/>
        </authorList>
    </citation>
    <scope>NUCLEOTIDE SEQUENCE</scope>
    <source>
        <strain evidence="4">CGMCC 1.12153</strain>
    </source>
</reference>
<dbReference type="PANTHER" id="PTHR10566">
    <property type="entry name" value="CHAPERONE-ACTIVITY OF BC1 COMPLEX CABC1 -RELATED"/>
    <property type="match status" value="1"/>
</dbReference>
<feature type="transmembrane region" description="Helical" evidence="2">
    <location>
        <begin position="501"/>
        <end position="524"/>
    </location>
</feature>
<sequence length="561" mass="65414">MDNVCVEQIGEIGMNQRLKYISIYRITIIVWMSVKFLVQILWFKNTKRIWDQETKQKWESLLRKQAEEYRRNAIRLGGLLIKFGQFLSSRGDLLPQSFIRELEGLVDRVEPVPFAYSKQTIEEDWGVSLDDHLRYIDEKSIASASIGEVYKAELHDGTPVAVKVQRYRVKEIFQMDFKALRIVFFILSKFTKYGKKADLPALYREVVAVITNELDFTMELDNGNHFKKRFKDFENVYIPDYYNDLSTKRVLVMEWIEGAKITDLAFINRHQINRERIAKVLFDLCVEQFLFAGMFHSDPHPGNLMLKPDGTVVIIDFGMVGEVKQRDANSIRMMVQGFILDDYDRVIDGLWEMDFLLDNADTEKVKKMIKQTTDMYLDGDFDKLDAHLMNDILEDMQEFIKEQPIQLPADYAFLGRATSIIVGVLTSVYPQVDLVEWGRPVIKKWMTGENSTFSLYKDVAKDTVKPLMSLPRALIEYLEDGDKEREWKTENQQQRLFHQFYLFYSWVSFLLLIGGAGGLIYMLQTGGSPYMTLGWIVTSIGGLSFFIIGIKHFRMIKKIRQ</sequence>
<evidence type="ECO:0000313" key="5">
    <source>
        <dbReference type="Proteomes" id="UP000660110"/>
    </source>
</evidence>
<dbReference type="PROSITE" id="PS50011">
    <property type="entry name" value="PROTEIN_KINASE_DOM"/>
    <property type="match status" value="1"/>
</dbReference>
<dbReference type="SUPFAM" id="SSF56112">
    <property type="entry name" value="Protein kinase-like (PK-like)"/>
    <property type="match status" value="1"/>
</dbReference>